<evidence type="ECO:0000256" key="2">
    <source>
        <dbReference type="ARBA" id="ARBA00022737"/>
    </source>
</evidence>
<keyword evidence="4" id="KW-0862">Zinc</keyword>
<dbReference type="EMBL" id="OD564883">
    <property type="protein sequence ID" value="CAD7440122.1"/>
    <property type="molecule type" value="Genomic_DNA"/>
</dbReference>
<name>A0A7R9ERM6_9NEOP</name>
<feature type="domain" description="C2H2-type" evidence="6">
    <location>
        <begin position="52"/>
        <end position="76"/>
    </location>
</feature>
<dbReference type="SUPFAM" id="SSF57667">
    <property type="entry name" value="beta-beta-alpha zinc fingers"/>
    <property type="match status" value="1"/>
</dbReference>
<evidence type="ECO:0000256" key="5">
    <source>
        <dbReference type="PROSITE-ProRule" id="PRU00042"/>
    </source>
</evidence>
<dbReference type="InterPro" id="IPR013087">
    <property type="entry name" value="Znf_C2H2_type"/>
</dbReference>
<evidence type="ECO:0000256" key="4">
    <source>
        <dbReference type="ARBA" id="ARBA00022833"/>
    </source>
</evidence>
<evidence type="ECO:0000256" key="3">
    <source>
        <dbReference type="ARBA" id="ARBA00022771"/>
    </source>
</evidence>
<dbReference type="PROSITE" id="PS50157">
    <property type="entry name" value="ZINC_FINGER_C2H2_2"/>
    <property type="match status" value="1"/>
</dbReference>
<sequence>MVGLFIYSLTQFGLKTIIIVRLIVLQCDKCKCFTLKSSLLQHTLTYSELEPFKCVKCGECFTHKSSLMRHPQSFWI</sequence>
<reference evidence="7" key="1">
    <citation type="submission" date="2020-11" db="EMBL/GenBank/DDBJ databases">
        <authorList>
            <person name="Tran Van P."/>
        </authorList>
    </citation>
    <scope>NUCLEOTIDE SEQUENCE</scope>
</reference>
<keyword evidence="1" id="KW-0479">Metal-binding</keyword>
<gene>
    <name evidence="7" type="ORF">TBIB3V08_LOCUS2649</name>
</gene>
<dbReference type="InterPro" id="IPR036236">
    <property type="entry name" value="Znf_C2H2_sf"/>
</dbReference>
<organism evidence="7">
    <name type="scientific">Timema bartmani</name>
    <dbReference type="NCBI Taxonomy" id="61472"/>
    <lineage>
        <taxon>Eukaryota</taxon>
        <taxon>Metazoa</taxon>
        <taxon>Ecdysozoa</taxon>
        <taxon>Arthropoda</taxon>
        <taxon>Hexapoda</taxon>
        <taxon>Insecta</taxon>
        <taxon>Pterygota</taxon>
        <taxon>Neoptera</taxon>
        <taxon>Polyneoptera</taxon>
        <taxon>Phasmatodea</taxon>
        <taxon>Timematodea</taxon>
        <taxon>Timematoidea</taxon>
        <taxon>Timematidae</taxon>
        <taxon>Timema</taxon>
    </lineage>
</organism>
<dbReference type="FunFam" id="3.30.160.60:FF:000100">
    <property type="entry name" value="Zinc finger 45-like"/>
    <property type="match status" value="1"/>
</dbReference>
<accession>A0A7R9ERM6</accession>
<proteinExistence type="predicted"/>
<keyword evidence="2" id="KW-0677">Repeat</keyword>
<evidence type="ECO:0000259" key="6">
    <source>
        <dbReference type="PROSITE" id="PS50157"/>
    </source>
</evidence>
<evidence type="ECO:0000313" key="7">
    <source>
        <dbReference type="EMBL" id="CAD7440122.1"/>
    </source>
</evidence>
<dbReference type="Gene3D" id="3.30.160.60">
    <property type="entry name" value="Classic Zinc Finger"/>
    <property type="match status" value="1"/>
</dbReference>
<dbReference type="GO" id="GO:0008270">
    <property type="term" value="F:zinc ion binding"/>
    <property type="evidence" value="ECO:0007669"/>
    <property type="project" value="UniProtKB-KW"/>
</dbReference>
<keyword evidence="3 5" id="KW-0863">Zinc-finger</keyword>
<protein>
    <recommendedName>
        <fullName evidence="6">C2H2-type domain-containing protein</fullName>
    </recommendedName>
</protein>
<evidence type="ECO:0000256" key="1">
    <source>
        <dbReference type="ARBA" id="ARBA00022723"/>
    </source>
</evidence>
<dbReference type="AlphaFoldDB" id="A0A7R9ERM6"/>